<keyword evidence="4" id="KW-0274">FAD</keyword>
<reference evidence="8" key="1">
    <citation type="journal article" date="2023" name="Mol. Phylogenet. Evol.">
        <title>Genome-scale phylogeny and comparative genomics of the fungal order Sordariales.</title>
        <authorList>
            <person name="Hensen N."/>
            <person name="Bonometti L."/>
            <person name="Westerberg I."/>
            <person name="Brannstrom I.O."/>
            <person name="Guillou S."/>
            <person name="Cros-Aarteil S."/>
            <person name="Calhoun S."/>
            <person name="Haridas S."/>
            <person name="Kuo A."/>
            <person name="Mondo S."/>
            <person name="Pangilinan J."/>
            <person name="Riley R."/>
            <person name="LaButti K."/>
            <person name="Andreopoulos B."/>
            <person name="Lipzen A."/>
            <person name="Chen C."/>
            <person name="Yan M."/>
            <person name="Daum C."/>
            <person name="Ng V."/>
            <person name="Clum A."/>
            <person name="Steindorff A."/>
            <person name="Ohm R.A."/>
            <person name="Martin F."/>
            <person name="Silar P."/>
            <person name="Natvig D.O."/>
            <person name="Lalanne C."/>
            <person name="Gautier V."/>
            <person name="Ament-Velasquez S.L."/>
            <person name="Kruys A."/>
            <person name="Hutchinson M.I."/>
            <person name="Powell A.J."/>
            <person name="Barry K."/>
            <person name="Miller A.N."/>
            <person name="Grigoriev I.V."/>
            <person name="Debuchy R."/>
            <person name="Gladieux P."/>
            <person name="Hiltunen Thoren M."/>
            <person name="Johannesson H."/>
        </authorList>
    </citation>
    <scope>NUCLEOTIDE SEQUENCE</scope>
    <source>
        <strain evidence="8">SMH4131-1</strain>
    </source>
</reference>
<dbReference type="EMBL" id="JAUEPO010000003">
    <property type="protein sequence ID" value="KAK3327232.1"/>
    <property type="molecule type" value="Genomic_DNA"/>
</dbReference>
<name>A0AAE0ILC4_9PEZI</name>
<dbReference type="Gene3D" id="3.50.50.60">
    <property type="entry name" value="FAD/NAD(P)-binding domain"/>
    <property type="match status" value="2"/>
</dbReference>
<dbReference type="Proteomes" id="UP001286456">
    <property type="component" value="Unassembled WGS sequence"/>
</dbReference>
<dbReference type="InterPro" id="IPR000960">
    <property type="entry name" value="Flavin_mOase"/>
</dbReference>
<keyword evidence="6" id="KW-0560">Oxidoreductase</keyword>
<dbReference type="FunFam" id="3.50.50.60:FF:000138">
    <property type="entry name" value="Flavin-containing monooxygenase"/>
    <property type="match status" value="1"/>
</dbReference>
<comment type="similarity">
    <text evidence="2">Belongs to the FMO family.</text>
</comment>
<dbReference type="InterPro" id="IPR036188">
    <property type="entry name" value="FAD/NAD-bd_sf"/>
</dbReference>
<dbReference type="Pfam" id="PF00743">
    <property type="entry name" value="FMO-like"/>
    <property type="match status" value="2"/>
</dbReference>
<sequence>MGSQVPGRFAVKRIAVIGAGPCGLASAKYLLAQRAFESITIYEQQYEVGGVWNYSPVPSQTLRVPQVSASCPPDPPLQPKETPPVFPTPMYEVLHTNIPRALMQFSDAPFPQDSLVFPSREVVQDYLVDYARDIRHLIKFSTQVEDIRLRQDDGRDQWDVDVVSLQTGETATVTYDAVVVASGHYSVTYLPEVRNIKQFHEAHPGVITHSKLYRTPEPFANKKVLVVGNSASGLDIAAQISPVCQKPLLLSVQTATPPANLAHVGAEEVSVIDEFLVDERGVKFRDGRVEKNIDAVVFSTGYLFTFPFLTSLKPPLVTDGRRVHGLYQHLFSIDHPTMVFPGLPIKVVPFPISESQAAVVARTWANLLPLPSAEDMKRWEEDEAEKRGPSFHVWPKGADAEYINSVHDWLQQPGTVGKEPPHWDEEQVWERQIYFEAKLKFEMEGRTAHSLAELGFVYPGPTVVESTTASETL</sequence>
<evidence type="ECO:0000256" key="2">
    <source>
        <dbReference type="ARBA" id="ARBA00009183"/>
    </source>
</evidence>
<evidence type="ECO:0000256" key="6">
    <source>
        <dbReference type="ARBA" id="ARBA00023002"/>
    </source>
</evidence>
<keyword evidence="7" id="KW-0503">Monooxygenase</keyword>
<accession>A0AAE0ILC4</accession>
<dbReference type="GO" id="GO:0050661">
    <property type="term" value="F:NADP binding"/>
    <property type="evidence" value="ECO:0007669"/>
    <property type="project" value="InterPro"/>
</dbReference>
<evidence type="ECO:0000256" key="1">
    <source>
        <dbReference type="ARBA" id="ARBA00001974"/>
    </source>
</evidence>
<evidence type="ECO:0000256" key="3">
    <source>
        <dbReference type="ARBA" id="ARBA00022630"/>
    </source>
</evidence>
<comment type="caution">
    <text evidence="8">The sequence shown here is derived from an EMBL/GenBank/DDBJ whole genome shotgun (WGS) entry which is preliminary data.</text>
</comment>
<dbReference type="GO" id="GO:0004499">
    <property type="term" value="F:N,N-dimethylaniline monooxygenase activity"/>
    <property type="evidence" value="ECO:0007669"/>
    <property type="project" value="InterPro"/>
</dbReference>
<dbReference type="GO" id="GO:0050660">
    <property type="term" value="F:flavin adenine dinucleotide binding"/>
    <property type="evidence" value="ECO:0007669"/>
    <property type="project" value="InterPro"/>
</dbReference>
<keyword evidence="3" id="KW-0285">Flavoprotein</keyword>
<evidence type="ECO:0008006" key="10">
    <source>
        <dbReference type="Google" id="ProtNLM"/>
    </source>
</evidence>
<evidence type="ECO:0000313" key="8">
    <source>
        <dbReference type="EMBL" id="KAK3327232.1"/>
    </source>
</evidence>
<dbReference type="PRINTS" id="PR00370">
    <property type="entry name" value="FMOXYGENASE"/>
</dbReference>
<evidence type="ECO:0000256" key="4">
    <source>
        <dbReference type="ARBA" id="ARBA00022827"/>
    </source>
</evidence>
<dbReference type="AlphaFoldDB" id="A0AAE0ILC4"/>
<gene>
    <name evidence="8" type="ORF">B0T19DRAFT_421145</name>
</gene>
<evidence type="ECO:0000256" key="5">
    <source>
        <dbReference type="ARBA" id="ARBA00022857"/>
    </source>
</evidence>
<keyword evidence="5" id="KW-0521">NADP</keyword>
<dbReference type="PIRSF" id="PIRSF000332">
    <property type="entry name" value="FMO"/>
    <property type="match status" value="1"/>
</dbReference>
<dbReference type="InterPro" id="IPR020946">
    <property type="entry name" value="Flavin_mOase-like"/>
</dbReference>
<dbReference type="PANTHER" id="PTHR23023">
    <property type="entry name" value="DIMETHYLANILINE MONOOXYGENASE"/>
    <property type="match status" value="1"/>
</dbReference>
<protein>
    <recommendedName>
        <fullName evidence="10">Thiol-specific monooxygenase</fullName>
    </recommendedName>
</protein>
<evidence type="ECO:0000256" key="7">
    <source>
        <dbReference type="ARBA" id="ARBA00023033"/>
    </source>
</evidence>
<dbReference type="SUPFAM" id="SSF51905">
    <property type="entry name" value="FAD/NAD(P)-binding domain"/>
    <property type="match status" value="2"/>
</dbReference>
<reference evidence="8" key="2">
    <citation type="submission" date="2023-06" db="EMBL/GenBank/DDBJ databases">
        <authorList>
            <consortium name="Lawrence Berkeley National Laboratory"/>
            <person name="Haridas S."/>
            <person name="Hensen N."/>
            <person name="Bonometti L."/>
            <person name="Westerberg I."/>
            <person name="Brannstrom I.O."/>
            <person name="Guillou S."/>
            <person name="Cros-Aarteil S."/>
            <person name="Calhoun S."/>
            <person name="Kuo A."/>
            <person name="Mondo S."/>
            <person name="Pangilinan J."/>
            <person name="Riley R."/>
            <person name="Labutti K."/>
            <person name="Andreopoulos B."/>
            <person name="Lipzen A."/>
            <person name="Chen C."/>
            <person name="Yanf M."/>
            <person name="Daum C."/>
            <person name="Ng V."/>
            <person name="Clum A."/>
            <person name="Steindorff A."/>
            <person name="Ohm R."/>
            <person name="Martin F."/>
            <person name="Silar P."/>
            <person name="Natvig D."/>
            <person name="Lalanne C."/>
            <person name="Gautier V."/>
            <person name="Ament-Velasquez S.L."/>
            <person name="Kruys A."/>
            <person name="Hutchinson M.I."/>
            <person name="Powell A.J."/>
            <person name="Barry K."/>
            <person name="Miller A.N."/>
            <person name="Grigoriev I.V."/>
            <person name="Debuchy R."/>
            <person name="Gladieux P."/>
            <person name="Thoren M.H."/>
            <person name="Johannesson H."/>
        </authorList>
    </citation>
    <scope>NUCLEOTIDE SEQUENCE</scope>
    <source>
        <strain evidence="8">SMH4131-1</strain>
    </source>
</reference>
<keyword evidence="9" id="KW-1185">Reference proteome</keyword>
<evidence type="ECO:0000313" key="9">
    <source>
        <dbReference type="Proteomes" id="UP001286456"/>
    </source>
</evidence>
<comment type="cofactor">
    <cofactor evidence="1">
        <name>FAD</name>
        <dbReference type="ChEBI" id="CHEBI:57692"/>
    </cofactor>
</comment>
<dbReference type="InterPro" id="IPR050346">
    <property type="entry name" value="FMO-like"/>
</dbReference>
<proteinExistence type="inferred from homology"/>
<organism evidence="8 9">
    <name type="scientific">Cercophora scortea</name>
    <dbReference type="NCBI Taxonomy" id="314031"/>
    <lineage>
        <taxon>Eukaryota</taxon>
        <taxon>Fungi</taxon>
        <taxon>Dikarya</taxon>
        <taxon>Ascomycota</taxon>
        <taxon>Pezizomycotina</taxon>
        <taxon>Sordariomycetes</taxon>
        <taxon>Sordariomycetidae</taxon>
        <taxon>Sordariales</taxon>
        <taxon>Lasiosphaeriaceae</taxon>
        <taxon>Cercophora</taxon>
    </lineage>
</organism>
<dbReference type="Pfam" id="PF13450">
    <property type="entry name" value="NAD_binding_8"/>
    <property type="match status" value="1"/>
</dbReference>